<evidence type="ECO:0000313" key="10">
    <source>
        <dbReference type="Proteomes" id="UP000620124"/>
    </source>
</evidence>
<gene>
    <name evidence="9" type="ORF">MVEN_01570400</name>
</gene>
<comment type="caution">
    <text evidence="9">The sequence shown here is derived from an EMBL/GenBank/DDBJ whole genome shotgun (WGS) entry which is preliminary data.</text>
</comment>
<dbReference type="PANTHER" id="PTHR12308">
    <property type="entry name" value="ANOCTAMIN"/>
    <property type="match status" value="1"/>
</dbReference>
<dbReference type="InterPro" id="IPR049452">
    <property type="entry name" value="Anoctamin_TM"/>
</dbReference>
<keyword evidence="3 6" id="KW-1133">Transmembrane helix</keyword>
<dbReference type="Pfam" id="PF20877">
    <property type="entry name" value="Anoctamin_N"/>
    <property type="match status" value="1"/>
</dbReference>
<evidence type="ECO:0000256" key="4">
    <source>
        <dbReference type="ARBA" id="ARBA00023136"/>
    </source>
</evidence>
<evidence type="ECO:0000256" key="5">
    <source>
        <dbReference type="SAM" id="MobiDB-lite"/>
    </source>
</evidence>
<feature type="domain" description="Anoctamin alpha-beta plait" evidence="8">
    <location>
        <begin position="59"/>
        <end position="191"/>
    </location>
</feature>
<evidence type="ECO:0000313" key="9">
    <source>
        <dbReference type="EMBL" id="KAF7345518.1"/>
    </source>
</evidence>
<organism evidence="9 10">
    <name type="scientific">Mycena venus</name>
    <dbReference type="NCBI Taxonomy" id="2733690"/>
    <lineage>
        <taxon>Eukaryota</taxon>
        <taxon>Fungi</taxon>
        <taxon>Dikarya</taxon>
        <taxon>Basidiomycota</taxon>
        <taxon>Agaricomycotina</taxon>
        <taxon>Agaricomycetes</taxon>
        <taxon>Agaricomycetidae</taxon>
        <taxon>Agaricales</taxon>
        <taxon>Marasmiineae</taxon>
        <taxon>Mycenaceae</taxon>
        <taxon>Mycena</taxon>
    </lineage>
</organism>
<sequence>MTVTNKSSGNQQSDLEAAAQQHPTLYITDVHHRRALECNCQLSSGRPPRGQLAFLMLPEVDLVIAFRASRKTSLLKRHALEDARKAEEQYGRLIKTLSEAGLRAVARRGESLGHLLVFVSCPINHVHTLIKRERHSDFLSGLPTTPVKREEEEEQPLAPADRIRLVHAFIASMPTDGGLGITPDAPEWDLVESVMTLHDREFNEQWIHAWTTSRFVSVKQERLREHFGDSVAMYFSFLHFYTRALIFPAALGFLAFFFGSPYSPVYSILIVLWSIVFVEWWRVRERLLSLRFGTRGSFRVERRRARYIEGFPWWKHELRMLAALPVILLFAAVLLAILTGIFVFEAFVTQLYTGPGHKYIALSPTILFVALVPQLLALYQSIAARLTAWENHAHQSSHAASLTRKTFALSALVAYMGLALSAFVYVPFGEGIMRLVQVWLFRGSVRADATAEKLNATAHANVTEQTQGIWNVDTSAAGQKLNAARLKDQMFAYTVTNQIVNTFVEIGLPYILRAVSSFSTRKIKNGNGNGDKGKKRVAFSDEQEKGGAEEREFLEQVRKEVALPEYETFGDYSEMVTQFGYVALWSTIWPLAPVMALINNFFELRSDAFKITVHNRRPIPSRTDTIGPWLDTLSFLTWLAALTNSALVYLFCPRAQGYCEGSTSTLDRVHKHIIEAASVGTKTPGAGVDGGAATRELLGTALLIALVASHGYMAVRAGVRHVMEKAFWYASEEVKARERGEREVKERFLRSVVGTAEVGVNGRSMDGEKVVVTEKEAAPAESVSVEGTAVGEGLASFWDHDEGMQEIQRITKEA</sequence>
<dbReference type="InterPro" id="IPR049456">
    <property type="entry name" value="Anoctamin_N_fung"/>
</dbReference>
<dbReference type="GO" id="GO:0005254">
    <property type="term" value="F:chloride channel activity"/>
    <property type="evidence" value="ECO:0007669"/>
    <property type="project" value="TreeGrafter"/>
</dbReference>
<keyword evidence="10" id="KW-1185">Reference proteome</keyword>
<feature type="transmembrane region" description="Helical" evidence="6">
    <location>
        <begin position="321"/>
        <end position="347"/>
    </location>
</feature>
<protein>
    <recommendedName>
        <fullName evidence="11">DUF590-domain-containing protein</fullName>
    </recommendedName>
</protein>
<evidence type="ECO:0000256" key="6">
    <source>
        <dbReference type="SAM" id="Phobius"/>
    </source>
</evidence>
<evidence type="ECO:0000256" key="2">
    <source>
        <dbReference type="ARBA" id="ARBA00022692"/>
    </source>
</evidence>
<feature type="transmembrane region" description="Helical" evidence="6">
    <location>
        <begin position="359"/>
        <end position="379"/>
    </location>
</feature>
<accession>A0A8H6XQB1</accession>
<dbReference type="AlphaFoldDB" id="A0A8H6XQB1"/>
<keyword evidence="2 6" id="KW-0812">Transmembrane</keyword>
<comment type="subcellular location">
    <subcellularLocation>
        <location evidence="1">Membrane</location>
        <topology evidence="1">Multi-pass membrane protein</topology>
    </subcellularLocation>
</comment>
<proteinExistence type="predicted"/>
<feature type="transmembrane region" description="Helical" evidence="6">
    <location>
        <begin position="407"/>
        <end position="428"/>
    </location>
</feature>
<feature type="transmembrane region" description="Helical" evidence="6">
    <location>
        <begin position="231"/>
        <end position="258"/>
    </location>
</feature>
<dbReference type="Pfam" id="PF04547">
    <property type="entry name" value="Anoctamin"/>
    <property type="match status" value="1"/>
</dbReference>
<evidence type="ECO:0000259" key="7">
    <source>
        <dbReference type="Pfam" id="PF04547"/>
    </source>
</evidence>
<evidence type="ECO:0000256" key="1">
    <source>
        <dbReference type="ARBA" id="ARBA00004141"/>
    </source>
</evidence>
<dbReference type="InterPro" id="IPR007632">
    <property type="entry name" value="Anoctamin"/>
</dbReference>
<evidence type="ECO:0000259" key="8">
    <source>
        <dbReference type="Pfam" id="PF20877"/>
    </source>
</evidence>
<feature type="region of interest" description="Disordered" evidence="5">
    <location>
        <begin position="523"/>
        <end position="549"/>
    </location>
</feature>
<keyword evidence="4 6" id="KW-0472">Membrane</keyword>
<dbReference type="PANTHER" id="PTHR12308:SF73">
    <property type="entry name" value="ANOCTAMIN"/>
    <property type="match status" value="1"/>
</dbReference>
<reference evidence="9" key="1">
    <citation type="submission" date="2020-05" db="EMBL/GenBank/DDBJ databases">
        <title>Mycena genomes resolve the evolution of fungal bioluminescence.</title>
        <authorList>
            <person name="Tsai I.J."/>
        </authorList>
    </citation>
    <scope>NUCLEOTIDE SEQUENCE</scope>
    <source>
        <strain evidence="9">CCC161011</strain>
    </source>
</reference>
<feature type="compositionally biased region" description="Basic and acidic residues" evidence="5">
    <location>
        <begin position="538"/>
        <end position="549"/>
    </location>
</feature>
<evidence type="ECO:0008006" key="11">
    <source>
        <dbReference type="Google" id="ProtNLM"/>
    </source>
</evidence>
<dbReference type="Proteomes" id="UP000620124">
    <property type="component" value="Unassembled WGS sequence"/>
</dbReference>
<dbReference type="OrthoDB" id="296386at2759"/>
<feature type="transmembrane region" description="Helical" evidence="6">
    <location>
        <begin position="264"/>
        <end position="281"/>
    </location>
</feature>
<dbReference type="GO" id="GO:0016020">
    <property type="term" value="C:membrane"/>
    <property type="evidence" value="ECO:0007669"/>
    <property type="project" value="UniProtKB-SubCell"/>
</dbReference>
<evidence type="ECO:0000256" key="3">
    <source>
        <dbReference type="ARBA" id="ARBA00022989"/>
    </source>
</evidence>
<dbReference type="EMBL" id="JACAZI010000013">
    <property type="protein sequence ID" value="KAF7345518.1"/>
    <property type="molecule type" value="Genomic_DNA"/>
</dbReference>
<name>A0A8H6XQB1_9AGAR</name>
<dbReference type="GO" id="GO:0032541">
    <property type="term" value="C:cortical endoplasmic reticulum"/>
    <property type="evidence" value="ECO:0007669"/>
    <property type="project" value="TreeGrafter"/>
</dbReference>
<feature type="domain" description="Anoctamin transmembrane" evidence="7">
    <location>
        <begin position="224"/>
        <end position="726"/>
    </location>
</feature>